<organism evidence="1">
    <name type="scientific">marine metagenome</name>
    <dbReference type="NCBI Taxonomy" id="408172"/>
    <lineage>
        <taxon>unclassified sequences</taxon>
        <taxon>metagenomes</taxon>
        <taxon>ecological metagenomes</taxon>
    </lineage>
</organism>
<evidence type="ECO:0008006" key="2">
    <source>
        <dbReference type="Google" id="ProtNLM"/>
    </source>
</evidence>
<dbReference type="AlphaFoldDB" id="A0A382H957"/>
<gene>
    <name evidence="1" type="ORF">METZ01_LOCUS236291</name>
</gene>
<dbReference type="SUPFAM" id="SSF55486">
    <property type="entry name" value="Metalloproteases ('zincins'), catalytic domain"/>
    <property type="match status" value="1"/>
</dbReference>
<reference evidence="1" key="1">
    <citation type="submission" date="2018-05" db="EMBL/GenBank/DDBJ databases">
        <authorList>
            <person name="Lanie J.A."/>
            <person name="Ng W.-L."/>
            <person name="Kazmierczak K.M."/>
            <person name="Andrzejewski T.M."/>
            <person name="Davidsen T.M."/>
            <person name="Wayne K.J."/>
            <person name="Tettelin H."/>
            <person name="Glass J.I."/>
            <person name="Rusch D."/>
            <person name="Podicherti R."/>
            <person name="Tsui H.-C.T."/>
            <person name="Winkler M.E."/>
        </authorList>
    </citation>
    <scope>NUCLEOTIDE SEQUENCE</scope>
</reference>
<accession>A0A382H957</accession>
<feature type="non-terminal residue" evidence="1">
    <location>
        <position position="475"/>
    </location>
</feature>
<sequence>VGVDNPSFRATIVINNEIIIGSISIDSGVSHYKSFGLREDDNVLLIYNENRDSLDLGCRIIYTLDESSWDARDFPDCLGTDDPCNPAGIELVTYRFAAMITESVNNSDADGTVEGGLTWLVGSVAYVNALYIRDVTFQLQLVEQNDELIFTDSNPAPDVFNQDCGGPWETLGCELGKVDSVLDARVGPGGWDAVDDLRVWDYGALFDNGYPGGLAYCPGPTSAQVPDMWVFSHEVMHNFGSPHNYSGEGGIRTSIGGTIMAHRLNDTFNMFSTHSTEYALNYQETTGPYGNWWYHNGYSEEITNNTIPDLILPEGGFTIPSETPYVLEGYSSPMYDDYTYNWESNDDADEPYSPDPNSTELPFFLPDQGSLSTPVTPSQNGYRRIFPEMEVLLENEYEKFGIDVYTEVNQIVEKLPFATRGMNMRLVVRTNDPYAGTLNHKNLEFFVDGTAGPFRVISQADSTIWEVSSEQTIVW</sequence>
<protein>
    <recommendedName>
        <fullName evidence="2">Peptidase M12B domain-containing protein</fullName>
    </recommendedName>
</protein>
<feature type="non-terminal residue" evidence="1">
    <location>
        <position position="1"/>
    </location>
</feature>
<proteinExistence type="predicted"/>
<dbReference type="EMBL" id="UINC01059718">
    <property type="protein sequence ID" value="SVB83437.1"/>
    <property type="molecule type" value="Genomic_DNA"/>
</dbReference>
<name>A0A382H957_9ZZZZ</name>
<evidence type="ECO:0000313" key="1">
    <source>
        <dbReference type="EMBL" id="SVB83437.1"/>
    </source>
</evidence>